<evidence type="ECO:0000256" key="9">
    <source>
        <dbReference type="ARBA" id="ARBA00048336"/>
    </source>
</evidence>
<evidence type="ECO:0000313" key="15">
    <source>
        <dbReference type="EMBL" id="CAF0932942.1"/>
    </source>
</evidence>
<feature type="region of interest" description="Disordered" evidence="12">
    <location>
        <begin position="621"/>
        <end position="640"/>
    </location>
</feature>
<comment type="similarity">
    <text evidence="2 10 11">Belongs to the PPP phosphatase family.</text>
</comment>
<dbReference type="Gene3D" id="1.10.238.10">
    <property type="entry name" value="EF-hand"/>
    <property type="match status" value="1"/>
</dbReference>
<proteinExistence type="inferred from homology"/>
<dbReference type="Proteomes" id="UP000663870">
    <property type="component" value="Unassembled WGS sequence"/>
</dbReference>
<evidence type="ECO:0000256" key="7">
    <source>
        <dbReference type="ARBA" id="ARBA00023211"/>
    </source>
</evidence>
<evidence type="ECO:0000256" key="11">
    <source>
        <dbReference type="RuleBase" id="RU004273"/>
    </source>
</evidence>
<dbReference type="PANTHER" id="PTHR45668:SF3">
    <property type="entry name" value="SERINE_THREONINE-PROTEIN PHOSPHATASE RDGC"/>
    <property type="match status" value="1"/>
</dbReference>
<dbReference type="Pfam" id="PF00149">
    <property type="entry name" value="Metallophos"/>
    <property type="match status" value="1"/>
</dbReference>
<evidence type="ECO:0000256" key="10">
    <source>
        <dbReference type="PIRNR" id="PIRNR000912"/>
    </source>
</evidence>
<feature type="compositionally biased region" description="Polar residues" evidence="12">
    <location>
        <begin position="627"/>
        <end position="640"/>
    </location>
</feature>
<dbReference type="EMBL" id="CAJNOL010000209">
    <property type="protein sequence ID" value="CAF0934222.1"/>
    <property type="molecule type" value="Genomic_DNA"/>
</dbReference>
<dbReference type="EC" id="3.1.3.16" evidence="10"/>
<organism evidence="15 17">
    <name type="scientific">Rotaria sordida</name>
    <dbReference type="NCBI Taxonomy" id="392033"/>
    <lineage>
        <taxon>Eukaryota</taxon>
        <taxon>Metazoa</taxon>
        <taxon>Spiralia</taxon>
        <taxon>Gnathifera</taxon>
        <taxon>Rotifera</taxon>
        <taxon>Eurotatoria</taxon>
        <taxon>Bdelloidea</taxon>
        <taxon>Philodinida</taxon>
        <taxon>Philodinidae</taxon>
        <taxon>Rotaria</taxon>
    </lineage>
</organism>
<dbReference type="GO" id="GO:0005506">
    <property type="term" value="F:iron ion binding"/>
    <property type="evidence" value="ECO:0007669"/>
    <property type="project" value="UniProtKB-UniRule"/>
</dbReference>
<evidence type="ECO:0000256" key="3">
    <source>
        <dbReference type="ARBA" id="ARBA00022723"/>
    </source>
</evidence>
<dbReference type="Pfam" id="PF08321">
    <property type="entry name" value="PPP5"/>
    <property type="match status" value="1"/>
</dbReference>
<dbReference type="InterPro" id="IPR029052">
    <property type="entry name" value="Metallo-depent_PP-like"/>
</dbReference>
<dbReference type="EMBL" id="CAJNOH010000012">
    <property type="protein sequence ID" value="CAF0749029.1"/>
    <property type="molecule type" value="Genomic_DNA"/>
</dbReference>
<dbReference type="SUPFAM" id="SSF56300">
    <property type="entry name" value="Metallo-dependent phosphatases"/>
    <property type="match status" value="1"/>
</dbReference>
<dbReference type="PROSITE" id="PS50222">
    <property type="entry name" value="EF_HAND_2"/>
    <property type="match status" value="2"/>
</dbReference>
<keyword evidence="6" id="KW-0106">Calcium</keyword>
<evidence type="ECO:0000313" key="14">
    <source>
        <dbReference type="EMBL" id="CAF0749029.1"/>
    </source>
</evidence>
<evidence type="ECO:0000313" key="17">
    <source>
        <dbReference type="Proteomes" id="UP000663870"/>
    </source>
</evidence>
<dbReference type="PRINTS" id="PR00114">
    <property type="entry name" value="STPHPHTASE"/>
</dbReference>
<keyword evidence="5 10" id="KW-0378">Hydrolase</keyword>
<name>A0A814BUJ1_9BILA</name>
<dbReference type="InterPro" id="IPR004843">
    <property type="entry name" value="Calcineurin-like_PHP"/>
</dbReference>
<reference evidence="15" key="1">
    <citation type="submission" date="2021-02" db="EMBL/GenBank/DDBJ databases">
        <authorList>
            <person name="Nowell W R."/>
        </authorList>
    </citation>
    <scope>NUCLEOTIDE SEQUENCE</scope>
</reference>
<dbReference type="SUPFAM" id="SSF47473">
    <property type="entry name" value="EF-hand"/>
    <property type="match status" value="1"/>
</dbReference>
<dbReference type="InterPro" id="IPR013235">
    <property type="entry name" value="PPP_dom"/>
</dbReference>
<dbReference type="InterPro" id="IPR006186">
    <property type="entry name" value="Ser/Thr-sp_prot-phosphatase"/>
</dbReference>
<dbReference type="GO" id="GO:0050906">
    <property type="term" value="P:detection of stimulus involved in sensory perception"/>
    <property type="evidence" value="ECO:0007669"/>
    <property type="project" value="UniProtKB-UniRule"/>
</dbReference>
<evidence type="ECO:0000256" key="4">
    <source>
        <dbReference type="ARBA" id="ARBA00022737"/>
    </source>
</evidence>
<evidence type="ECO:0000256" key="12">
    <source>
        <dbReference type="SAM" id="MobiDB-lite"/>
    </source>
</evidence>
<dbReference type="Pfam" id="PF00612">
    <property type="entry name" value="IQ"/>
    <property type="match status" value="1"/>
</dbReference>
<dbReference type="InterPro" id="IPR011992">
    <property type="entry name" value="EF-hand-dom_pair"/>
</dbReference>
<dbReference type="Gene3D" id="3.60.21.10">
    <property type="match status" value="1"/>
</dbReference>
<keyword evidence="4" id="KW-0677">Repeat</keyword>
<evidence type="ECO:0000259" key="13">
    <source>
        <dbReference type="PROSITE" id="PS50222"/>
    </source>
</evidence>
<evidence type="ECO:0000256" key="8">
    <source>
        <dbReference type="ARBA" id="ARBA00047761"/>
    </source>
</evidence>
<dbReference type="CDD" id="cd00051">
    <property type="entry name" value="EFh"/>
    <property type="match status" value="1"/>
</dbReference>
<dbReference type="PIRSF" id="PIRSF000912">
    <property type="entry name" value="PPEF"/>
    <property type="match status" value="1"/>
</dbReference>
<dbReference type="InterPro" id="IPR012008">
    <property type="entry name" value="Ser/Thr-Pase_EF-hand_contain"/>
</dbReference>
<protein>
    <recommendedName>
        <fullName evidence="10">Serine/threonine-protein phosphatase with EF-hands</fullName>
        <ecNumber evidence="10">3.1.3.16</ecNumber>
    </recommendedName>
</protein>
<feature type="domain" description="EF-hand" evidence="13">
    <location>
        <begin position="543"/>
        <end position="578"/>
    </location>
</feature>
<evidence type="ECO:0000313" key="16">
    <source>
        <dbReference type="EMBL" id="CAF0934222.1"/>
    </source>
</evidence>
<dbReference type="GO" id="GO:0004722">
    <property type="term" value="F:protein serine/threonine phosphatase activity"/>
    <property type="evidence" value="ECO:0007669"/>
    <property type="project" value="UniProtKB-EC"/>
</dbReference>
<dbReference type="Proteomes" id="UP000663854">
    <property type="component" value="Unassembled WGS sequence"/>
</dbReference>
<dbReference type="PROSITE" id="PS00018">
    <property type="entry name" value="EF_HAND_1"/>
    <property type="match status" value="2"/>
</dbReference>
<dbReference type="InterPro" id="IPR051134">
    <property type="entry name" value="PPP_phosphatase"/>
</dbReference>
<dbReference type="InterPro" id="IPR002048">
    <property type="entry name" value="EF_hand_dom"/>
</dbReference>
<dbReference type="PROSITE" id="PS50096">
    <property type="entry name" value="IQ"/>
    <property type="match status" value="1"/>
</dbReference>
<sequence length="640" mass="74297">MITRLPTLSADKSASKIQSAFRGHQARLKLKNQAVWQLHEKLEYSSEQTEAKLKDMFEKLLKASDTLAPSVAKLLQKARLPVEERELLRSTNPDNILVEASYCGPRIEGPITRQTLVDLIEAFQDGQILHEKYVCNILHQARAILKTLPNCNHIDLSILHHIYIIGDLHGQLADLLHIFNANGLPAIDNPYVFNGDFVDRGRNSVEVILLLMIALILYPSSVFLNRGNHEDIMIAAHYGFQDEVNRKYRTCKIPLLDLFKDIFSWLPLYSSVHTGKSKLIIMHGGISDRINLETIKSLQRNRYVTMDIPPESKSGSKRLTVDEDDEYCQIQDLLWSDPDPHNRRGCRNNKERNIGSFFGPNITEQFLKKYNYSMIIRSHQVKHKGYEYTHNEKVLTIFSASNYCNGFNWGSIIRWDYNEEEPWFISYKTESIEMKDLSFNKQVTLFEDSAYQTLLEKIMTNKSLLQKEFEKRDRYQTNHLPLKVWSEIMTNILRIDLPWLTLRSKLVQEDKQGILYNTMFDEYTVDNTKFQLSNSGIMEDLYTWKDLLIRLFHLIDQDHSGFISPNEFSDVLKLLLYDENDTGDINEAYIEELSSAMDLDKNGQIDINEFLESFRIANMNNSRKKNQSGSSEKQVQNTNL</sequence>
<dbReference type="AlphaFoldDB" id="A0A814BUJ1"/>
<accession>A0A814BUJ1</accession>
<evidence type="ECO:0000256" key="5">
    <source>
        <dbReference type="ARBA" id="ARBA00022801"/>
    </source>
</evidence>
<keyword evidence="3 10" id="KW-0479">Metal-binding</keyword>
<dbReference type="Pfam" id="PF13499">
    <property type="entry name" value="EF-hand_7"/>
    <property type="match status" value="1"/>
</dbReference>
<keyword evidence="7 10" id="KW-0464">Manganese</keyword>
<dbReference type="SMART" id="SM00156">
    <property type="entry name" value="PP2Ac"/>
    <property type="match status" value="1"/>
</dbReference>
<dbReference type="PANTHER" id="PTHR45668">
    <property type="entry name" value="SERINE/THREONINE-PROTEIN PHOSPHATASE 5-RELATED"/>
    <property type="match status" value="1"/>
</dbReference>
<dbReference type="PROSITE" id="PS00125">
    <property type="entry name" value="SER_THR_PHOSPHATASE"/>
    <property type="match status" value="1"/>
</dbReference>
<comment type="caution">
    <text evidence="15">The sequence shown here is derived from an EMBL/GenBank/DDBJ whole genome shotgun (WGS) entry which is preliminary data.</text>
</comment>
<dbReference type="GO" id="GO:0030145">
    <property type="term" value="F:manganese ion binding"/>
    <property type="evidence" value="ECO:0007669"/>
    <property type="project" value="UniProtKB-UniRule"/>
</dbReference>
<evidence type="ECO:0000256" key="2">
    <source>
        <dbReference type="ARBA" id="ARBA00008294"/>
    </source>
</evidence>
<dbReference type="EMBL" id="CAJNOL010000207">
    <property type="protein sequence ID" value="CAF0932942.1"/>
    <property type="molecule type" value="Genomic_DNA"/>
</dbReference>
<dbReference type="SMART" id="SM00054">
    <property type="entry name" value="EFh"/>
    <property type="match status" value="2"/>
</dbReference>
<evidence type="ECO:0000256" key="1">
    <source>
        <dbReference type="ARBA" id="ARBA00001936"/>
    </source>
</evidence>
<comment type="catalytic activity">
    <reaction evidence="9 10 11">
        <text>O-phospho-L-threonyl-[protein] + H2O = L-threonyl-[protein] + phosphate</text>
        <dbReference type="Rhea" id="RHEA:47004"/>
        <dbReference type="Rhea" id="RHEA-COMP:11060"/>
        <dbReference type="Rhea" id="RHEA-COMP:11605"/>
        <dbReference type="ChEBI" id="CHEBI:15377"/>
        <dbReference type="ChEBI" id="CHEBI:30013"/>
        <dbReference type="ChEBI" id="CHEBI:43474"/>
        <dbReference type="ChEBI" id="CHEBI:61977"/>
        <dbReference type="EC" id="3.1.3.16"/>
    </reaction>
</comment>
<keyword evidence="17" id="KW-1185">Reference proteome</keyword>
<dbReference type="CDD" id="cd23767">
    <property type="entry name" value="IQCD"/>
    <property type="match status" value="1"/>
</dbReference>
<dbReference type="GO" id="GO:0005509">
    <property type="term" value="F:calcium ion binding"/>
    <property type="evidence" value="ECO:0007669"/>
    <property type="project" value="UniProtKB-UniRule"/>
</dbReference>
<comment type="cofactor">
    <cofactor evidence="1">
        <name>Mn(2+)</name>
        <dbReference type="ChEBI" id="CHEBI:29035"/>
    </cofactor>
</comment>
<gene>
    <name evidence="15" type="ORF">JXQ802_LOCUS10737</name>
    <name evidence="16" type="ORF">JXQ802_LOCUS10805</name>
    <name evidence="14" type="ORF">PYM288_LOCUS1977</name>
</gene>
<dbReference type="InterPro" id="IPR000048">
    <property type="entry name" value="IQ_motif_EF-hand-BS"/>
</dbReference>
<feature type="domain" description="EF-hand" evidence="13">
    <location>
        <begin position="585"/>
        <end position="620"/>
    </location>
</feature>
<dbReference type="InterPro" id="IPR018247">
    <property type="entry name" value="EF_Hand_1_Ca_BS"/>
</dbReference>
<evidence type="ECO:0000256" key="6">
    <source>
        <dbReference type="ARBA" id="ARBA00022837"/>
    </source>
</evidence>
<comment type="catalytic activity">
    <reaction evidence="8">
        <text>O-phospho-L-seryl-[protein] + H2O = L-seryl-[protein] + phosphate</text>
        <dbReference type="Rhea" id="RHEA:20629"/>
        <dbReference type="Rhea" id="RHEA-COMP:9863"/>
        <dbReference type="Rhea" id="RHEA-COMP:11604"/>
        <dbReference type="ChEBI" id="CHEBI:15377"/>
        <dbReference type="ChEBI" id="CHEBI:29999"/>
        <dbReference type="ChEBI" id="CHEBI:43474"/>
        <dbReference type="ChEBI" id="CHEBI:83421"/>
        <dbReference type="EC" id="3.1.3.16"/>
    </reaction>
</comment>